<dbReference type="NCBIfam" id="TIGR00078">
    <property type="entry name" value="nadC"/>
    <property type="match status" value="1"/>
</dbReference>
<dbReference type="CDD" id="cd01572">
    <property type="entry name" value="QPRTase"/>
    <property type="match status" value="1"/>
</dbReference>
<evidence type="ECO:0000259" key="10">
    <source>
        <dbReference type="Pfam" id="PF01729"/>
    </source>
</evidence>
<organism evidence="12">
    <name type="scientific">candidate division WOR-3 bacterium</name>
    <dbReference type="NCBI Taxonomy" id="2052148"/>
    <lineage>
        <taxon>Bacteria</taxon>
        <taxon>Bacteria division WOR-3</taxon>
    </lineage>
</organism>
<dbReference type="InterPro" id="IPR002638">
    <property type="entry name" value="Quinolinate_PRibosylTrfase_C"/>
</dbReference>
<dbReference type="InterPro" id="IPR027277">
    <property type="entry name" value="NadC/ModD"/>
</dbReference>
<evidence type="ECO:0000256" key="8">
    <source>
        <dbReference type="ARBA" id="ARBA00033102"/>
    </source>
</evidence>
<protein>
    <recommendedName>
        <fullName evidence="4">nicotinate-nucleotide diphosphorylase (carboxylating)</fullName>
        <ecNumber evidence="4">2.4.2.19</ecNumber>
    </recommendedName>
    <alternativeName>
        <fullName evidence="8">Quinolinate phosphoribosyltransferase [decarboxylating]</fullName>
    </alternativeName>
</protein>
<dbReference type="Gene3D" id="3.20.20.70">
    <property type="entry name" value="Aldolase class I"/>
    <property type="match status" value="1"/>
</dbReference>
<dbReference type="AlphaFoldDB" id="A0A7V3KNZ6"/>
<evidence type="ECO:0000256" key="1">
    <source>
        <dbReference type="ARBA" id="ARBA00003237"/>
    </source>
</evidence>
<dbReference type="InterPro" id="IPR022412">
    <property type="entry name" value="Quinolinate_PRibosylTrfase_N"/>
</dbReference>
<evidence type="ECO:0000256" key="3">
    <source>
        <dbReference type="ARBA" id="ARBA00009400"/>
    </source>
</evidence>
<dbReference type="UniPathway" id="UPA00253">
    <property type="reaction ID" value="UER00331"/>
</dbReference>
<keyword evidence="7 9" id="KW-0808">Transferase</keyword>
<evidence type="ECO:0000259" key="11">
    <source>
        <dbReference type="Pfam" id="PF02749"/>
    </source>
</evidence>
<evidence type="ECO:0000256" key="4">
    <source>
        <dbReference type="ARBA" id="ARBA00011944"/>
    </source>
</evidence>
<dbReference type="GO" id="GO:0034213">
    <property type="term" value="P:quinolinate catabolic process"/>
    <property type="evidence" value="ECO:0007669"/>
    <property type="project" value="TreeGrafter"/>
</dbReference>
<dbReference type="FunFam" id="3.20.20.70:FF:000030">
    <property type="entry name" value="Nicotinate-nucleotide pyrophosphorylase, carboxylating"/>
    <property type="match status" value="1"/>
</dbReference>
<evidence type="ECO:0000256" key="5">
    <source>
        <dbReference type="ARBA" id="ARBA00022642"/>
    </source>
</evidence>
<dbReference type="PIRSF" id="PIRSF006250">
    <property type="entry name" value="NadC_ModD"/>
    <property type="match status" value="1"/>
</dbReference>
<evidence type="ECO:0000256" key="2">
    <source>
        <dbReference type="ARBA" id="ARBA00004893"/>
    </source>
</evidence>
<dbReference type="InterPro" id="IPR013785">
    <property type="entry name" value="Aldolase_TIM"/>
</dbReference>
<dbReference type="GO" id="GO:0004514">
    <property type="term" value="F:nicotinate-nucleotide diphosphorylase (carboxylating) activity"/>
    <property type="evidence" value="ECO:0007669"/>
    <property type="project" value="UniProtKB-EC"/>
</dbReference>
<dbReference type="GO" id="GO:0009435">
    <property type="term" value="P:NAD+ biosynthetic process"/>
    <property type="evidence" value="ECO:0007669"/>
    <property type="project" value="UniProtKB-UniPathway"/>
</dbReference>
<feature type="domain" description="Quinolinate phosphoribosyl transferase C-terminal" evidence="10">
    <location>
        <begin position="105"/>
        <end position="277"/>
    </location>
</feature>
<dbReference type="PANTHER" id="PTHR32179:SF3">
    <property type="entry name" value="NICOTINATE-NUCLEOTIDE PYROPHOSPHORYLASE [CARBOXYLATING]"/>
    <property type="match status" value="1"/>
</dbReference>
<dbReference type="Pfam" id="PF02749">
    <property type="entry name" value="QRPTase_N"/>
    <property type="match status" value="1"/>
</dbReference>
<dbReference type="InterPro" id="IPR037128">
    <property type="entry name" value="Quinolinate_PRibosylTase_N_sf"/>
</dbReference>
<dbReference type="SUPFAM" id="SSF54675">
    <property type="entry name" value="Nicotinate/Quinolinate PRTase N-terminal domain-like"/>
    <property type="match status" value="1"/>
</dbReference>
<dbReference type="EMBL" id="DTGD01000172">
    <property type="protein sequence ID" value="HGB36185.1"/>
    <property type="molecule type" value="Genomic_DNA"/>
</dbReference>
<feature type="domain" description="Quinolinate phosphoribosyl transferase N-terminal" evidence="11">
    <location>
        <begin position="21"/>
        <end position="103"/>
    </location>
</feature>
<evidence type="ECO:0000256" key="9">
    <source>
        <dbReference type="PIRNR" id="PIRNR006250"/>
    </source>
</evidence>
<keyword evidence="5" id="KW-0662">Pyridine nucleotide biosynthesis</keyword>
<gene>
    <name evidence="12" type="primary">nadC</name>
    <name evidence="12" type="ORF">ENV38_04700</name>
</gene>
<comment type="similarity">
    <text evidence="3 9">Belongs to the NadC/ModD family.</text>
</comment>
<dbReference type="PANTHER" id="PTHR32179">
    <property type="entry name" value="NICOTINATE-NUCLEOTIDE PYROPHOSPHORYLASE [CARBOXYLATING]"/>
    <property type="match status" value="1"/>
</dbReference>
<proteinExistence type="inferred from homology"/>
<keyword evidence="6 9" id="KW-0328">Glycosyltransferase</keyword>
<dbReference type="Pfam" id="PF01729">
    <property type="entry name" value="QRPTase_C"/>
    <property type="match status" value="1"/>
</dbReference>
<evidence type="ECO:0000256" key="7">
    <source>
        <dbReference type="ARBA" id="ARBA00022679"/>
    </source>
</evidence>
<dbReference type="EC" id="2.4.2.19" evidence="4"/>
<dbReference type="GO" id="GO:0005737">
    <property type="term" value="C:cytoplasm"/>
    <property type="evidence" value="ECO:0007669"/>
    <property type="project" value="TreeGrafter"/>
</dbReference>
<comment type="pathway">
    <text evidence="2">Cofactor biosynthesis; NAD(+) biosynthesis; nicotinate D-ribonucleotide from quinolinate: step 1/1.</text>
</comment>
<dbReference type="SUPFAM" id="SSF51690">
    <property type="entry name" value="Nicotinate/Quinolinate PRTase C-terminal domain-like"/>
    <property type="match status" value="1"/>
</dbReference>
<evidence type="ECO:0000256" key="6">
    <source>
        <dbReference type="ARBA" id="ARBA00022676"/>
    </source>
</evidence>
<accession>A0A7V3KNZ6</accession>
<dbReference type="InterPro" id="IPR036068">
    <property type="entry name" value="Nicotinate_pribotase-like_C"/>
</dbReference>
<comment type="caution">
    <text evidence="12">The sequence shown here is derived from an EMBL/GenBank/DDBJ whole genome shotgun (WGS) entry which is preliminary data.</text>
</comment>
<dbReference type="Gene3D" id="3.90.1170.20">
    <property type="entry name" value="Quinolinate phosphoribosyl transferase, N-terminal domain"/>
    <property type="match status" value="1"/>
</dbReference>
<dbReference type="InterPro" id="IPR004393">
    <property type="entry name" value="NadC"/>
</dbReference>
<evidence type="ECO:0000313" key="12">
    <source>
        <dbReference type="EMBL" id="HGB36185.1"/>
    </source>
</evidence>
<reference evidence="12" key="1">
    <citation type="journal article" date="2020" name="mSystems">
        <title>Genome- and Community-Level Interaction Insights into Carbon Utilization and Element Cycling Functions of Hydrothermarchaeota in Hydrothermal Sediment.</title>
        <authorList>
            <person name="Zhou Z."/>
            <person name="Liu Y."/>
            <person name="Xu W."/>
            <person name="Pan J."/>
            <person name="Luo Z.H."/>
            <person name="Li M."/>
        </authorList>
    </citation>
    <scope>NUCLEOTIDE SEQUENCE [LARGE SCALE GENOMIC DNA]</scope>
    <source>
        <strain evidence="12">SpSt-754</strain>
    </source>
</reference>
<sequence length="280" mass="31258">MEQRILKKLLEYVEEDIPFGDITSELIPQGTRCKARIEARENFKVFGLEYAKGLCEHYGINVKLKKNDGDWVVKDEVLAFLEGHARLILQLERTLLNLIGHLSGITTQVAFFVMKAKSVNPEIVIACTRKTTPGMRYFEKMAFKAGGGDTHRFSLSDAVMIKDNHLKLLGGVKEAVKLAKEKTSFVHKIEVEVESLEDAVSAAEAGADIVMLDNMSPMEISRVVERYKELGYYGKVLLEASGGINFENVEDYAKTGVNIISSGYLTKTIRSCDVSLEVEE</sequence>
<name>A0A7V3KNZ6_UNCW3</name>
<comment type="function">
    <text evidence="1">Involved in the catabolism of quinolinic acid (QA).</text>
</comment>